<reference evidence="3" key="3">
    <citation type="submission" date="2014-09" db="EMBL/GenBank/DDBJ databases">
        <authorList>
            <person name="Magalhaes I.L.F."/>
            <person name="Oliveira U."/>
            <person name="Santos F.R."/>
            <person name="Vidigal T.H.D.A."/>
            <person name="Brescovit A.D."/>
            <person name="Santos A.J."/>
        </authorList>
    </citation>
    <scope>NUCLEOTIDE SEQUENCE</scope>
</reference>
<reference evidence="2" key="1">
    <citation type="journal article" date="2014" name="PLoS ONE">
        <title>Transcriptome-Based Identification of ABC Transporters in the Western Tarnished Plant Bug Lygus hesperus.</title>
        <authorList>
            <person name="Hull J.J."/>
            <person name="Chaney K."/>
            <person name="Geib S.M."/>
            <person name="Fabrick J.A."/>
            <person name="Brent C.S."/>
            <person name="Walsh D."/>
            <person name="Lavine L.C."/>
        </authorList>
    </citation>
    <scope>NUCLEOTIDE SEQUENCE</scope>
</reference>
<organism evidence="2">
    <name type="scientific">Lygus hesperus</name>
    <name type="common">Western plant bug</name>
    <dbReference type="NCBI Taxonomy" id="30085"/>
    <lineage>
        <taxon>Eukaryota</taxon>
        <taxon>Metazoa</taxon>
        <taxon>Ecdysozoa</taxon>
        <taxon>Arthropoda</taxon>
        <taxon>Hexapoda</taxon>
        <taxon>Insecta</taxon>
        <taxon>Pterygota</taxon>
        <taxon>Neoptera</taxon>
        <taxon>Paraneoptera</taxon>
        <taxon>Hemiptera</taxon>
        <taxon>Heteroptera</taxon>
        <taxon>Panheteroptera</taxon>
        <taxon>Cimicomorpha</taxon>
        <taxon>Miridae</taxon>
        <taxon>Mirini</taxon>
        <taxon>Lygus</taxon>
    </lineage>
</organism>
<proteinExistence type="predicted"/>
<name>A0A0A9WBH1_LYGHE</name>
<protein>
    <submittedName>
        <fullName evidence="2">Transcription factor bHLH78</fullName>
    </submittedName>
</protein>
<sequence>YDWYSESMVYNARLNNQTQAQGPISSQAPVIPSRNIQVPSDENSMETEEIQSTATSIYQLFNQNQQNSSNNNEQLLNSLSTVLTNFLERRNGKHPSSDSTQTHSTPILDPRS</sequence>
<dbReference type="AlphaFoldDB" id="A0A0A9WBH1"/>
<dbReference type="EMBL" id="GBRD01007206">
    <property type="protein sequence ID" value="JAG58615.1"/>
    <property type="molecule type" value="Transcribed_RNA"/>
</dbReference>
<feature type="non-terminal residue" evidence="2">
    <location>
        <position position="1"/>
    </location>
</feature>
<reference evidence="2" key="2">
    <citation type="submission" date="2014-07" db="EMBL/GenBank/DDBJ databases">
        <authorList>
            <person name="Hull J."/>
        </authorList>
    </citation>
    <scope>NUCLEOTIDE SEQUENCE</scope>
</reference>
<evidence type="ECO:0000313" key="3">
    <source>
        <dbReference type="EMBL" id="JAG58615.1"/>
    </source>
</evidence>
<feature type="region of interest" description="Disordered" evidence="1">
    <location>
        <begin position="86"/>
        <end position="112"/>
    </location>
</feature>
<dbReference type="EMBL" id="GBHO01037797">
    <property type="protein sequence ID" value="JAG05807.1"/>
    <property type="molecule type" value="Transcribed_RNA"/>
</dbReference>
<gene>
    <name evidence="2" type="primary">BHLH78</name>
    <name evidence="2" type="ORF">CM83_98648</name>
</gene>
<evidence type="ECO:0000313" key="2">
    <source>
        <dbReference type="EMBL" id="JAG05807.1"/>
    </source>
</evidence>
<evidence type="ECO:0000256" key="1">
    <source>
        <dbReference type="SAM" id="MobiDB-lite"/>
    </source>
</evidence>
<feature type="region of interest" description="Disordered" evidence="1">
    <location>
        <begin position="17"/>
        <end position="47"/>
    </location>
</feature>
<accession>A0A0A9WBH1</accession>
<feature type="compositionally biased region" description="Polar residues" evidence="1">
    <location>
        <begin position="17"/>
        <end position="42"/>
    </location>
</feature>